<comment type="caution">
    <text evidence="1">The sequence shown here is derived from an EMBL/GenBank/DDBJ whole genome shotgun (WGS) entry which is preliminary data.</text>
</comment>
<organism evidence="1 2">
    <name type="scientific">Actinidia rufa</name>
    <dbReference type="NCBI Taxonomy" id="165716"/>
    <lineage>
        <taxon>Eukaryota</taxon>
        <taxon>Viridiplantae</taxon>
        <taxon>Streptophyta</taxon>
        <taxon>Embryophyta</taxon>
        <taxon>Tracheophyta</taxon>
        <taxon>Spermatophyta</taxon>
        <taxon>Magnoliopsida</taxon>
        <taxon>eudicotyledons</taxon>
        <taxon>Gunneridae</taxon>
        <taxon>Pentapetalae</taxon>
        <taxon>asterids</taxon>
        <taxon>Ericales</taxon>
        <taxon>Actinidiaceae</taxon>
        <taxon>Actinidia</taxon>
    </lineage>
</organism>
<gene>
    <name evidence="1" type="ORF">Acr_26g0003650</name>
</gene>
<evidence type="ECO:0000313" key="1">
    <source>
        <dbReference type="EMBL" id="GFZ17095.1"/>
    </source>
</evidence>
<name>A0A7J0H255_9ERIC</name>
<proteinExistence type="predicted"/>
<evidence type="ECO:0000313" key="2">
    <source>
        <dbReference type="Proteomes" id="UP000585474"/>
    </source>
</evidence>
<protein>
    <recommendedName>
        <fullName evidence="3">Retrotransposon gag domain-containing protein</fullName>
    </recommendedName>
</protein>
<accession>A0A7J0H255</accession>
<evidence type="ECO:0008006" key="3">
    <source>
        <dbReference type="Google" id="ProtNLM"/>
    </source>
</evidence>
<reference evidence="1 2" key="1">
    <citation type="submission" date="2019-07" db="EMBL/GenBank/DDBJ databases">
        <title>De Novo Assembly of kiwifruit Actinidia rufa.</title>
        <authorList>
            <person name="Sugita-Konishi S."/>
            <person name="Sato K."/>
            <person name="Mori E."/>
            <person name="Abe Y."/>
            <person name="Kisaki G."/>
            <person name="Hamano K."/>
            <person name="Suezawa K."/>
            <person name="Otani M."/>
            <person name="Fukuda T."/>
            <person name="Manabe T."/>
            <person name="Gomi K."/>
            <person name="Tabuchi M."/>
            <person name="Akimitsu K."/>
            <person name="Kataoka I."/>
        </authorList>
    </citation>
    <scope>NUCLEOTIDE SEQUENCE [LARGE SCALE GENOMIC DNA]</scope>
    <source>
        <strain evidence="2">cv. Fuchu</strain>
    </source>
</reference>
<keyword evidence="2" id="KW-1185">Reference proteome</keyword>
<dbReference type="AlphaFoldDB" id="A0A7J0H255"/>
<sequence>MQGVFTAIEQVVRNTVQTMQVPVRTAESRATTAMKAFLQLRPPTFKGESEPLVAEDWLEQVTRALDTILVTEEDLRVLFASYQLQGDALQWWKTMEEVREGTSNQSEGRSSKKPRNFTAQQQYPASGLPTEGSATAVAAGGTISYSGTGTITSQGATYLLSVWSGGSYQSTVHAEGEQSGSYGIASTYSVSSGLEGYSSVYISTNFISAQATGCSSAGLEDTGTGLCYDVSSGTVGDSWTAGAAIGYLCCARKSLSVLASISIHEWKMLQDIGEYDLVLGETNKFATLFTLSAEPSIINMVIEAQQQDVEAKTICDRIARGVGPTCWVLHSDRGLSSAGLEDTGTGLCYDVSSGDRRG</sequence>
<dbReference type="EMBL" id="BJWL01000026">
    <property type="protein sequence ID" value="GFZ17095.1"/>
    <property type="molecule type" value="Genomic_DNA"/>
</dbReference>
<dbReference type="OrthoDB" id="3863715at2759"/>
<dbReference type="Proteomes" id="UP000585474">
    <property type="component" value="Unassembled WGS sequence"/>
</dbReference>